<evidence type="ECO:0000259" key="1">
    <source>
        <dbReference type="PROSITE" id="PS50995"/>
    </source>
</evidence>
<reference evidence="2 3" key="1">
    <citation type="submission" date="2024-08" db="EMBL/GenBank/DDBJ databases">
        <title>Genome sequence of Streptomyces aureus CACIA-1.46HGO.</title>
        <authorList>
            <person name="Evangelista-Martinez Z."/>
        </authorList>
    </citation>
    <scope>NUCLEOTIDE SEQUENCE [LARGE SCALE GENOMIC DNA]</scope>
    <source>
        <strain evidence="2 3">CACIA-1.46HGO</strain>
    </source>
</reference>
<dbReference type="InterPro" id="IPR000835">
    <property type="entry name" value="HTH_MarR-typ"/>
</dbReference>
<gene>
    <name evidence="2" type="ORF">ACEG43_16655</name>
</gene>
<comment type="caution">
    <text evidence="2">The sequence shown here is derived from an EMBL/GenBank/DDBJ whole genome shotgun (WGS) entry which is preliminary data.</text>
</comment>
<dbReference type="RefSeq" id="WP_372563120.1">
    <property type="nucleotide sequence ID" value="NZ_JBGOSP010000007.1"/>
</dbReference>
<dbReference type="PRINTS" id="PR00598">
    <property type="entry name" value="HTHMARR"/>
</dbReference>
<dbReference type="Gene3D" id="1.10.10.10">
    <property type="entry name" value="Winged helix-like DNA-binding domain superfamily/Winged helix DNA-binding domain"/>
    <property type="match status" value="1"/>
</dbReference>
<dbReference type="InterPro" id="IPR039422">
    <property type="entry name" value="MarR/SlyA-like"/>
</dbReference>
<dbReference type="InterPro" id="IPR036388">
    <property type="entry name" value="WH-like_DNA-bd_sf"/>
</dbReference>
<feature type="domain" description="HTH marR-type" evidence="1">
    <location>
        <begin position="1"/>
        <end position="144"/>
    </location>
</feature>
<evidence type="ECO:0000313" key="2">
    <source>
        <dbReference type="EMBL" id="MFA3837785.1"/>
    </source>
</evidence>
<name>A0ABV4SIH1_9ACTN</name>
<keyword evidence="3" id="KW-1185">Reference proteome</keyword>
<evidence type="ECO:0000313" key="3">
    <source>
        <dbReference type="Proteomes" id="UP001571476"/>
    </source>
</evidence>
<dbReference type="PANTHER" id="PTHR33164">
    <property type="entry name" value="TRANSCRIPTIONAL REGULATOR, MARR FAMILY"/>
    <property type="match status" value="1"/>
</dbReference>
<dbReference type="EMBL" id="JBGOSP010000007">
    <property type="protein sequence ID" value="MFA3837785.1"/>
    <property type="molecule type" value="Genomic_DNA"/>
</dbReference>
<dbReference type="PROSITE" id="PS50995">
    <property type="entry name" value="HTH_MARR_2"/>
    <property type="match status" value="1"/>
</dbReference>
<protein>
    <submittedName>
        <fullName evidence="2">MarR family winged helix-turn-helix transcriptional regulator</fullName>
    </submittedName>
</protein>
<dbReference type="Proteomes" id="UP001571476">
    <property type="component" value="Unassembled WGS sequence"/>
</dbReference>
<organism evidence="2 3">
    <name type="scientific">Streptomyces aureus</name>
    <dbReference type="NCBI Taxonomy" id="193461"/>
    <lineage>
        <taxon>Bacteria</taxon>
        <taxon>Bacillati</taxon>
        <taxon>Actinomycetota</taxon>
        <taxon>Actinomycetes</taxon>
        <taxon>Kitasatosporales</taxon>
        <taxon>Streptomycetaceae</taxon>
        <taxon>Streptomyces</taxon>
    </lineage>
</organism>
<proteinExistence type="predicted"/>
<dbReference type="PANTHER" id="PTHR33164:SF57">
    <property type="entry name" value="MARR-FAMILY TRANSCRIPTIONAL REGULATOR"/>
    <property type="match status" value="1"/>
</dbReference>
<dbReference type="SMART" id="SM00347">
    <property type="entry name" value="HTH_MARR"/>
    <property type="match status" value="1"/>
</dbReference>
<sequence length="161" mass="18010">MVHNLDAAMRQLRHGRFGLYGPFVRERFLDGLFGEEITPTAYRVLRFVEASTPPAPTLSDIAALLLTDRARAVRVVDRLSADGLVTRVHDTVDRRVRRVALTDTARGHLALATARRSRLLGEAVSDWPDEDVELLASLLIRLNDSVARHLPSAAPREKPWN</sequence>
<dbReference type="SUPFAM" id="SSF46785">
    <property type="entry name" value="Winged helix' DNA-binding domain"/>
    <property type="match status" value="1"/>
</dbReference>
<accession>A0ABV4SIH1</accession>
<dbReference type="InterPro" id="IPR036390">
    <property type="entry name" value="WH_DNA-bd_sf"/>
</dbReference>
<dbReference type="Pfam" id="PF12802">
    <property type="entry name" value="MarR_2"/>
    <property type="match status" value="1"/>
</dbReference>